<keyword evidence="4 7" id="KW-1133">Transmembrane helix</keyword>
<evidence type="ECO:0000256" key="4">
    <source>
        <dbReference type="ARBA" id="ARBA00022989"/>
    </source>
</evidence>
<dbReference type="AlphaFoldDB" id="A0A7D8V2M4"/>
<evidence type="ECO:0000313" key="9">
    <source>
        <dbReference type="Proteomes" id="UP000473826"/>
    </source>
</evidence>
<dbReference type="PANTHER" id="PTHR19432">
    <property type="entry name" value="SUGAR TRANSPORTER"/>
    <property type="match status" value="1"/>
</dbReference>
<feature type="transmembrane region" description="Helical" evidence="7">
    <location>
        <begin position="212"/>
        <end position="236"/>
    </location>
</feature>
<feature type="transmembrane region" description="Helical" evidence="7">
    <location>
        <begin position="545"/>
        <end position="570"/>
    </location>
</feature>
<feature type="transmembrane region" description="Helical" evidence="7">
    <location>
        <begin position="63"/>
        <end position="81"/>
    </location>
</feature>
<feature type="transmembrane region" description="Helical" evidence="7">
    <location>
        <begin position="144"/>
        <end position="165"/>
    </location>
</feature>
<dbReference type="OrthoDB" id="28755at2759"/>
<dbReference type="GO" id="GO:0005886">
    <property type="term" value="C:plasma membrane"/>
    <property type="evidence" value="ECO:0007669"/>
    <property type="project" value="TreeGrafter"/>
</dbReference>
<protein>
    <recommendedName>
        <fullName evidence="10">Major facilitator superfamily (MFS) profile domain-containing protein</fullName>
    </recommendedName>
</protein>
<feature type="transmembrane region" description="Helical" evidence="7">
    <location>
        <begin position="87"/>
        <end position="107"/>
    </location>
</feature>
<evidence type="ECO:0000256" key="6">
    <source>
        <dbReference type="SAM" id="MobiDB-lite"/>
    </source>
</evidence>
<keyword evidence="9" id="KW-1185">Reference proteome</keyword>
<evidence type="ECO:0000313" key="8">
    <source>
        <dbReference type="EMBL" id="TXT15735.1"/>
    </source>
</evidence>
<feature type="transmembrane region" description="Helical" evidence="7">
    <location>
        <begin position="280"/>
        <end position="299"/>
    </location>
</feature>
<evidence type="ECO:0000256" key="5">
    <source>
        <dbReference type="ARBA" id="ARBA00023136"/>
    </source>
</evidence>
<keyword evidence="2" id="KW-0813">Transport</keyword>
<evidence type="ECO:0000256" key="2">
    <source>
        <dbReference type="ARBA" id="ARBA00022448"/>
    </source>
</evidence>
<dbReference type="InterPro" id="IPR036259">
    <property type="entry name" value="MFS_trans_sf"/>
</dbReference>
<feature type="transmembrane region" description="Helical" evidence="7">
    <location>
        <begin position="380"/>
        <end position="398"/>
    </location>
</feature>
<keyword evidence="5 7" id="KW-0472">Membrane</keyword>
<dbReference type="Gene3D" id="1.20.1250.20">
    <property type="entry name" value="MFS general substrate transporter like domains"/>
    <property type="match status" value="1"/>
</dbReference>
<feature type="transmembrane region" description="Helical" evidence="7">
    <location>
        <begin position="404"/>
        <end position="426"/>
    </location>
</feature>
<dbReference type="SUPFAM" id="SSF103473">
    <property type="entry name" value="MFS general substrate transporter"/>
    <property type="match status" value="1"/>
</dbReference>
<gene>
    <name evidence="8" type="ORF">VHUM_00238</name>
</gene>
<evidence type="ECO:0000256" key="1">
    <source>
        <dbReference type="ARBA" id="ARBA00004141"/>
    </source>
</evidence>
<organism evidence="8 9">
    <name type="scientific">Vanrija humicola</name>
    <name type="common">Yeast</name>
    <name type="synonym">Cryptococcus humicola</name>
    <dbReference type="NCBI Taxonomy" id="5417"/>
    <lineage>
        <taxon>Eukaryota</taxon>
        <taxon>Fungi</taxon>
        <taxon>Dikarya</taxon>
        <taxon>Basidiomycota</taxon>
        <taxon>Agaricomycotina</taxon>
        <taxon>Tremellomycetes</taxon>
        <taxon>Trichosporonales</taxon>
        <taxon>Trichosporonaceae</taxon>
        <taxon>Vanrija</taxon>
    </lineage>
</organism>
<accession>A0A7D8V2M4</accession>
<comment type="subcellular location">
    <subcellularLocation>
        <location evidence="1">Membrane</location>
        <topology evidence="1">Multi-pass membrane protein</topology>
    </subcellularLocation>
</comment>
<keyword evidence="3 7" id="KW-0812">Transmembrane</keyword>
<name>A0A7D8V2M4_VANHU</name>
<dbReference type="InterPro" id="IPR011701">
    <property type="entry name" value="MFS"/>
</dbReference>
<feature type="transmembrane region" description="Helical" evidence="7">
    <location>
        <begin position="31"/>
        <end position="51"/>
    </location>
</feature>
<sequence>MLGTQVVWSIEMAYASPFLIELGLSKSLMSLVFMAGPLSGLIMQPLVGAYADRSRSRFGRRRPFMLIGSGIAAFGMVLLGWCREIAGWFGLGSWAPIVLAVVAIYLIDFSINAVMSTDRALIVDTLPPSQQESGNAWGSRMMGAGALAGFFVGNIKLPSIMPLLGNTQLQILSTLTSVVLLMCHVSTSWAVTERVLLRDDREQSKSGLLSSIRAIWANIFTLPAGIRMICFIQFFAQLGWYPVMFFTSIWVSDIYRESNNQGDLSDKEFREAAERAGSRALFFQAVITIIVSIGAPLLVSQSGVQAFRSNSTDYSALRSGEDIEDDGVSTPNSAVYKHELEARSSSWKQRAAAAVDDAVRAIKSGSAWALPIQWLSLVRLWWMAQALFAVTMGLTFFTTTVGGAYFLIGVTGISWALTQWAPFALIGELVLIDGTRDQSSAHQLRNASAASVVFDHREESYPMRTSVSRRRSHETVDLNGPPPFDASVPPTRPKDFDHDTTVILRHSDDFSVASQEDIAALNRASPTEGSSTADKAGIILGIHNVFIVLPQFVSTAISSLVFAIMAPGGGAKDAADESAISGAAKGSPNAVGVIFRIGGLSAAIGAYLAWRLGKRWAQGLPA</sequence>
<feature type="transmembrane region" description="Helical" evidence="7">
    <location>
        <begin position="171"/>
        <end position="191"/>
    </location>
</feature>
<feature type="transmembrane region" description="Helical" evidence="7">
    <location>
        <begin position="590"/>
        <end position="610"/>
    </location>
</feature>
<proteinExistence type="predicted"/>
<dbReference type="Pfam" id="PF07690">
    <property type="entry name" value="MFS_1"/>
    <property type="match status" value="1"/>
</dbReference>
<comment type="caution">
    <text evidence="8">The sequence shown here is derived from an EMBL/GenBank/DDBJ whole genome shotgun (WGS) entry which is preliminary data.</text>
</comment>
<dbReference type="GO" id="GO:0008506">
    <property type="term" value="F:sucrose:proton symporter activity"/>
    <property type="evidence" value="ECO:0007669"/>
    <property type="project" value="TreeGrafter"/>
</dbReference>
<dbReference type="PANTHER" id="PTHR19432:SF91">
    <property type="entry name" value="GENERAL ALPHA-GLUCOSIDE PERMEASE"/>
    <property type="match status" value="1"/>
</dbReference>
<dbReference type="EMBL" id="QKWK01000001">
    <property type="protein sequence ID" value="TXT15735.1"/>
    <property type="molecule type" value="Genomic_DNA"/>
</dbReference>
<feature type="region of interest" description="Disordered" evidence="6">
    <location>
        <begin position="464"/>
        <end position="492"/>
    </location>
</feature>
<evidence type="ECO:0000256" key="3">
    <source>
        <dbReference type="ARBA" id="ARBA00022692"/>
    </source>
</evidence>
<dbReference type="Proteomes" id="UP000473826">
    <property type="component" value="Unassembled WGS sequence"/>
</dbReference>
<reference evidence="8 9" key="1">
    <citation type="journal article" date="2019" name="PLoS Genet.">
        <title>Convergent evolution of linked mating-type loci in basidiomycete fungi.</title>
        <authorList>
            <person name="Sun S."/>
            <person name="Coelho M.A."/>
            <person name="Heitman J."/>
            <person name="Nowrousian M."/>
        </authorList>
    </citation>
    <scope>NUCLEOTIDE SEQUENCE [LARGE SCALE GENOMIC DNA]</scope>
    <source>
        <strain evidence="8 9">CBS 4282</strain>
    </source>
</reference>
<evidence type="ECO:0000256" key="7">
    <source>
        <dbReference type="SAM" id="Phobius"/>
    </source>
</evidence>
<evidence type="ECO:0008006" key="10">
    <source>
        <dbReference type="Google" id="ProtNLM"/>
    </source>
</evidence>